<evidence type="ECO:0000313" key="1">
    <source>
        <dbReference type="EMBL" id="KAJ8678438.1"/>
    </source>
</evidence>
<reference evidence="1" key="1">
    <citation type="submission" date="2023-04" db="EMBL/GenBank/DDBJ databases">
        <title>A chromosome-level genome assembly of the parasitoid wasp Eretmocerus hayati.</title>
        <authorList>
            <person name="Zhong Y."/>
            <person name="Liu S."/>
            <person name="Liu Y."/>
        </authorList>
    </citation>
    <scope>NUCLEOTIDE SEQUENCE</scope>
    <source>
        <strain evidence="1">ZJU_SS_LIU_2023</strain>
    </source>
</reference>
<proteinExistence type="predicted"/>
<name>A0ACC2P5Q4_9HYME</name>
<sequence length="231" mass="25947">MVFIIPSGRRLREDLRRAQYRANNWAEAFKEATQAMLAQRDELRVQTEQYQTASSEAQKEREELRQTARELSDLSSSACESAGGNTAPSPSTSGAAIQHDPELTQDIRRSEASDQRGDNAVSEQNHSGSEASEHKVLNSTPIATNFRISQVRQFRIDATTHNDYLRGENSEVLSLNVSDTLVNEYNATLYQVNSTLKSLNPGKVSVKRDYKLTHKAPYDLWLDSLKSELQT</sequence>
<gene>
    <name evidence="1" type="ORF">QAD02_014225</name>
</gene>
<dbReference type="Proteomes" id="UP001239111">
    <property type="component" value="Chromosome 2"/>
</dbReference>
<keyword evidence="2" id="KW-1185">Reference proteome</keyword>
<organism evidence="1 2">
    <name type="scientific">Eretmocerus hayati</name>
    <dbReference type="NCBI Taxonomy" id="131215"/>
    <lineage>
        <taxon>Eukaryota</taxon>
        <taxon>Metazoa</taxon>
        <taxon>Ecdysozoa</taxon>
        <taxon>Arthropoda</taxon>
        <taxon>Hexapoda</taxon>
        <taxon>Insecta</taxon>
        <taxon>Pterygota</taxon>
        <taxon>Neoptera</taxon>
        <taxon>Endopterygota</taxon>
        <taxon>Hymenoptera</taxon>
        <taxon>Apocrita</taxon>
        <taxon>Proctotrupomorpha</taxon>
        <taxon>Chalcidoidea</taxon>
        <taxon>Aphelinidae</taxon>
        <taxon>Aphelininae</taxon>
        <taxon>Eretmocerus</taxon>
    </lineage>
</organism>
<protein>
    <submittedName>
        <fullName evidence="1">Uncharacterized protein</fullName>
    </submittedName>
</protein>
<dbReference type="EMBL" id="CM056742">
    <property type="protein sequence ID" value="KAJ8678438.1"/>
    <property type="molecule type" value="Genomic_DNA"/>
</dbReference>
<accession>A0ACC2P5Q4</accession>
<comment type="caution">
    <text evidence="1">The sequence shown here is derived from an EMBL/GenBank/DDBJ whole genome shotgun (WGS) entry which is preliminary data.</text>
</comment>
<evidence type="ECO:0000313" key="2">
    <source>
        <dbReference type="Proteomes" id="UP001239111"/>
    </source>
</evidence>